<comment type="caution">
    <text evidence="2">The sequence shown here is derived from an EMBL/GenBank/DDBJ whole genome shotgun (WGS) entry which is preliminary data.</text>
</comment>
<feature type="compositionally biased region" description="Low complexity" evidence="1">
    <location>
        <begin position="1"/>
        <end position="18"/>
    </location>
</feature>
<evidence type="ECO:0000313" key="3">
    <source>
        <dbReference type="Proteomes" id="UP001454036"/>
    </source>
</evidence>
<evidence type="ECO:0000313" key="2">
    <source>
        <dbReference type="EMBL" id="GAA0170726.1"/>
    </source>
</evidence>
<feature type="compositionally biased region" description="Polar residues" evidence="1">
    <location>
        <begin position="22"/>
        <end position="53"/>
    </location>
</feature>
<proteinExistence type="predicted"/>
<name>A0AAV3R549_LITER</name>
<evidence type="ECO:0000256" key="1">
    <source>
        <dbReference type="SAM" id="MobiDB-lite"/>
    </source>
</evidence>
<organism evidence="2 3">
    <name type="scientific">Lithospermum erythrorhizon</name>
    <name type="common">Purple gromwell</name>
    <name type="synonym">Lithospermum officinale var. erythrorhizon</name>
    <dbReference type="NCBI Taxonomy" id="34254"/>
    <lineage>
        <taxon>Eukaryota</taxon>
        <taxon>Viridiplantae</taxon>
        <taxon>Streptophyta</taxon>
        <taxon>Embryophyta</taxon>
        <taxon>Tracheophyta</taxon>
        <taxon>Spermatophyta</taxon>
        <taxon>Magnoliopsida</taxon>
        <taxon>eudicotyledons</taxon>
        <taxon>Gunneridae</taxon>
        <taxon>Pentapetalae</taxon>
        <taxon>asterids</taxon>
        <taxon>lamiids</taxon>
        <taxon>Boraginales</taxon>
        <taxon>Boraginaceae</taxon>
        <taxon>Boraginoideae</taxon>
        <taxon>Lithospermeae</taxon>
        <taxon>Lithospermum</taxon>
    </lineage>
</organism>
<sequence>MVPHLNSSSNPPHSPSSLGDTFDNSRTHQMSSIEGDNTITKNNNQPTDSPQNETTHELPIELQLEIIPYNHLEPNPYHTQTHLYPNPNPGIPINPIFDPNFILIDQDPQGFINLYPNHEVPEEAHSLYISIPLAIIPPSPTEPLTEHDLIRLQTWLIYQ</sequence>
<accession>A0AAV3R549</accession>
<dbReference type="Proteomes" id="UP001454036">
    <property type="component" value="Unassembled WGS sequence"/>
</dbReference>
<gene>
    <name evidence="2" type="ORF">LIER_24925</name>
</gene>
<keyword evidence="3" id="KW-1185">Reference proteome</keyword>
<dbReference type="AlphaFoldDB" id="A0AAV3R549"/>
<protein>
    <submittedName>
        <fullName evidence="2">Uncharacterized protein</fullName>
    </submittedName>
</protein>
<dbReference type="EMBL" id="BAABME010007368">
    <property type="protein sequence ID" value="GAA0170726.1"/>
    <property type="molecule type" value="Genomic_DNA"/>
</dbReference>
<feature type="region of interest" description="Disordered" evidence="1">
    <location>
        <begin position="1"/>
        <end position="55"/>
    </location>
</feature>
<reference evidence="2 3" key="1">
    <citation type="submission" date="2024-01" db="EMBL/GenBank/DDBJ databases">
        <title>The complete chloroplast genome sequence of Lithospermum erythrorhizon: insights into the phylogenetic relationship among Boraginaceae species and the maternal lineages of purple gromwells.</title>
        <authorList>
            <person name="Okada T."/>
            <person name="Watanabe K."/>
        </authorList>
    </citation>
    <scope>NUCLEOTIDE SEQUENCE [LARGE SCALE GENOMIC DNA]</scope>
</reference>